<dbReference type="Pfam" id="PF06271">
    <property type="entry name" value="RDD"/>
    <property type="match status" value="1"/>
</dbReference>
<gene>
    <name evidence="8" type="ORF">ACFODX_14635</name>
</gene>
<organism evidence="8 9">
    <name type="scientific">Cellvibrio fontiphilus</name>
    <dbReference type="NCBI Taxonomy" id="1815559"/>
    <lineage>
        <taxon>Bacteria</taxon>
        <taxon>Pseudomonadati</taxon>
        <taxon>Pseudomonadota</taxon>
        <taxon>Gammaproteobacteria</taxon>
        <taxon>Cellvibrionales</taxon>
        <taxon>Cellvibrionaceae</taxon>
        <taxon>Cellvibrio</taxon>
    </lineage>
</organism>
<evidence type="ECO:0000256" key="3">
    <source>
        <dbReference type="ARBA" id="ARBA00022692"/>
    </source>
</evidence>
<reference evidence="9" key="1">
    <citation type="journal article" date="2019" name="Int. J. Syst. Evol. Microbiol.">
        <title>The Global Catalogue of Microorganisms (GCM) 10K type strain sequencing project: providing services to taxonomists for standard genome sequencing and annotation.</title>
        <authorList>
            <consortium name="The Broad Institute Genomics Platform"/>
            <consortium name="The Broad Institute Genome Sequencing Center for Infectious Disease"/>
            <person name="Wu L."/>
            <person name="Ma J."/>
        </authorList>
    </citation>
    <scope>NUCLEOTIDE SEQUENCE [LARGE SCALE GENOMIC DNA]</scope>
    <source>
        <strain evidence="9">KCTC 52237</strain>
    </source>
</reference>
<comment type="subcellular location">
    <subcellularLocation>
        <location evidence="1">Cell membrane</location>
        <topology evidence="1">Multi-pass membrane protein</topology>
    </subcellularLocation>
</comment>
<feature type="domain" description="RDD" evidence="7">
    <location>
        <begin position="21"/>
        <end position="155"/>
    </location>
</feature>
<feature type="transmembrane region" description="Helical" evidence="6">
    <location>
        <begin position="120"/>
        <end position="141"/>
    </location>
</feature>
<comment type="caution">
    <text evidence="8">The sequence shown here is derived from an EMBL/GenBank/DDBJ whole genome shotgun (WGS) entry which is preliminary data.</text>
</comment>
<evidence type="ECO:0000256" key="1">
    <source>
        <dbReference type="ARBA" id="ARBA00004651"/>
    </source>
</evidence>
<accession>A0ABV7FGP5</accession>
<keyword evidence="3 6" id="KW-0812">Transmembrane</keyword>
<dbReference type="RefSeq" id="WP_378120465.1">
    <property type="nucleotide sequence ID" value="NZ_JBHRTF010000006.1"/>
</dbReference>
<feature type="transmembrane region" description="Helical" evidence="6">
    <location>
        <begin position="35"/>
        <end position="55"/>
    </location>
</feature>
<dbReference type="PANTHER" id="PTHR36115">
    <property type="entry name" value="PROLINE-RICH ANTIGEN HOMOLOG-RELATED"/>
    <property type="match status" value="1"/>
</dbReference>
<evidence type="ECO:0000256" key="6">
    <source>
        <dbReference type="SAM" id="Phobius"/>
    </source>
</evidence>
<protein>
    <submittedName>
        <fullName evidence="8">RDD family protein</fullName>
    </submittedName>
</protein>
<keyword evidence="5 6" id="KW-0472">Membrane</keyword>
<dbReference type="Proteomes" id="UP001595555">
    <property type="component" value="Unassembled WGS sequence"/>
</dbReference>
<evidence type="ECO:0000256" key="4">
    <source>
        <dbReference type="ARBA" id="ARBA00022989"/>
    </source>
</evidence>
<dbReference type="InterPro" id="IPR051791">
    <property type="entry name" value="Pra-immunoreactive"/>
</dbReference>
<dbReference type="EMBL" id="JBHRTF010000006">
    <property type="protein sequence ID" value="MFC3116804.1"/>
    <property type="molecule type" value="Genomic_DNA"/>
</dbReference>
<dbReference type="InterPro" id="IPR010432">
    <property type="entry name" value="RDD"/>
</dbReference>
<name>A0ABV7FGP5_9GAMM</name>
<sequence>MTNSANTPKTTTQHNDQYQAPSLARRLAAMVYDSLLLMAVSILYGALAVGLNLLINGAPATGERVSWGHWGILVFIGWILTLCLFFCYFWCKSGQTLGMKTWRIKMFDSQSMDLPSLKQAAVRCVLAPVSMLLFGAGYWLIYINPERQTLHDKLSKTRVLLLAKTKK</sequence>
<evidence type="ECO:0000256" key="5">
    <source>
        <dbReference type="ARBA" id="ARBA00023136"/>
    </source>
</evidence>
<evidence type="ECO:0000256" key="2">
    <source>
        <dbReference type="ARBA" id="ARBA00022475"/>
    </source>
</evidence>
<evidence type="ECO:0000313" key="9">
    <source>
        <dbReference type="Proteomes" id="UP001595555"/>
    </source>
</evidence>
<feature type="transmembrane region" description="Helical" evidence="6">
    <location>
        <begin position="67"/>
        <end position="91"/>
    </location>
</feature>
<keyword evidence="4 6" id="KW-1133">Transmembrane helix</keyword>
<keyword evidence="9" id="KW-1185">Reference proteome</keyword>
<proteinExistence type="predicted"/>
<evidence type="ECO:0000259" key="7">
    <source>
        <dbReference type="Pfam" id="PF06271"/>
    </source>
</evidence>
<dbReference type="PANTHER" id="PTHR36115:SF10">
    <property type="entry name" value="RDD DOMAIN-CONTAINING PROTEIN"/>
    <property type="match status" value="1"/>
</dbReference>
<keyword evidence="2" id="KW-1003">Cell membrane</keyword>
<evidence type="ECO:0000313" key="8">
    <source>
        <dbReference type="EMBL" id="MFC3116804.1"/>
    </source>
</evidence>